<protein>
    <submittedName>
        <fullName evidence="3">Uncharacterized protein</fullName>
    </submittedName>
</protein>
<keyword evidence="4" id="KW-1185">Reference proteome</keyword>
<organism evidence="3 4">
    <name type="scientific">Kipferlia bialata</name>
    <dbReference type="NCBI Taxonomy" id="797122"/>
    <lineage>
        <taxon>Eukaryota</taxon>
        <taxon>Metamonada</taxon>
        <taxon>Carpediemonas-like organisms</taxon>
        <taxon>Kipferlia</taxon>
    </lineage>
</organism>
<sequence length="359" mass="40006">PYPNLSSVFCMCCLAPTFVGLMVLPLLFIIDAVIDPMNISVLCGDQAIVSLAYLQEIVGADKVTVREATGNTGDGSIYGYSVSDAAPSSVSHTYTHSVSGEMAETNQIVEYTSWVPNGEYLSYDIDLSQNVNYLAFDNSTSMAVWAKNGGDSAYSYRVQTWGSSMTEHPEGHLLWVGDDSLSAPWDSVTMRPIYHAYKAQSMTGDGTYSLTYSIDLPLYTFSDDNEIGTGSVSKYDVIAIDTASHEDCAEGDSYAVTARETLGVAFSLCCLLTLGLFVLMCYFLVQAWNSDDWEYDLKQVLNHGFKGQREKKFRRIEEQRRRERNANRERAAGREHEEMERRAMAQAAEADRQHRAKME</sequence>
<proteinExistence type="predicted"/>
<feature type="non-terminal residue" evidence="3">
    <location>
        <position position="359"/>
    </location>
</feature>
<feature type="region of interest" description="Disordered" evidence="1">
    <location>
        <begin position="317"/>
        <end position="359"/>
    </location>
</feature>
<gene>
    <name evidence="3" type="ORF">KIPB_006473</name>
</gene>
<keyword evidence="2" id="KW-1133">Transmembrane helix</keyword>
<accession>A0A9K3CYV1</accession>
<comment type="caution">
    <text evidence="3">The sequence shown here is derived from an EMBL/GenBank/DDBJ whole genome shotgun (WGS) entry which is preliminary data.</text>
</comment>
<reference evidence="3 4" key="1">
    <citation type="journal article" date="2018" name="PLoS ONE">
        <title>The draft genome of Kipferlia bialata reveals reductive genome evolution in fornicate parasites.</title>
        <authorList>
            <person name="Tanifuji G."/>
            <person name="Takabayashi S."/>
            <person name="Kume K."/>
            <person name="Takagi M."/>
            <person name="Nakayama T."/>
            <person name="Kamikawa R."/>
            <person name="Inagaki Y."/>
            <person name="Hashimoto T."/>
        </authorList>
    </citation>
    <scope>NUCLEOTIDE SEQUENCE [LARGE SCALE GENOMIC DNA]</scope>
    <source>
        <strain evidence="3">NY0173</strain>
    </source>
</reference>
<evidence type="ECO:0000256" key="1">
    <source>
        <dbReference type="SAM" id="MobiDB-lite"/>
    </source>
</evidence>
<feature type="non-terminal residue" evidence="3">
    <location>
        <position position="1"/>
    </location>
</feature>
<dbReference type="EMBL" id="BDIP01001666">
    <property type="protein sequence ID" value="GIQ84891.1"/>
    <property type="molecule type" value="Genomic_DNA"/>
</dbReference>
<dbReference type="Proteomes" id="UP000265618">
    <property type="component" value="Unassembled WGS sequence"/>
</dbReference>
<evidence type="ECO:0000313" key="4">
    <source>
        <dbReference type="Proteomes" id="UP000265618"/>
    </source>
</evidence>
<keyword evidence="2" id="KW-0472">Membrane</keyword>
<evidence type="ECO:0000256" key="2">
    <source>
        <dbReference type="SAM" id="Phobius"/>
    </source>
</evidence>
<evidence type="ECO:0000313" key="3">
    <source>
        <dbReference type="EMBL" id="GIQ84891.1"/>
    </source>
</evidence>
<feature type="transmembrane region" description="Helical" evidence="2">
    <location>
        <begin position="262"/>
        <end position="285"/>
    </location>
</feature>
<feature type="transmembrane region" description="Helical" evidence="2">
    <location>
        <begin position="6"/>
        <end position="30"/>
    </location>
</feature>
<keyword evidence="2" id="KW-0812">Transmembrane</keyword>
<name>A0A9K3CYV1_9EUKA</name>
<dbReference type="AlphaFoldDB" id="A0A9K3CYV1"/>